<protein>
    <recommendedName>
        <fullName evidence="4">DUF4136 domain-containing protein</fullName>
    </recommendedName>
</protein>
<feature type="signal peptide" evidence="1">
    <location>
        <begin position="1"/>
        <end position="19"/>
    </location>
</feature>
<evidence type="ECO:0000313" key="3">
    <source>
        <dbReference type="Proteomes" id="UP000316778"/>
    </source>
</evidence>
<sequence>MLIVALTGLILLFACTSTTHITGAWKNPEVKPAAQGYDNIFVAAMSRNVNVRTQVENALAAALSTYDKRTLKSIDYFAPRFQETLPSREAMLQKIRTAGADAILTTSLIDKQSETRYVPGTAGYAPVPAFGWYRGFYAYYAHWYPVMYSPGYYVTDKTYFIETNLYDADSEQLLWSAQTETVNPGSLDRFLQDYPEAVLTQMKRDGLLR</sequence>
<name>A0A562SN12_CHIJA</name>
<keyword evidence="1" id="KW-0732">Signal</keyword>
<feature type="chain" id="PRO_5021737853" description="DUF4136 domain-containing protein" evidence="1">
    <location>
        <begin position="20"/>
        <end position="209"/>
    </location>
</feature>
<accession>A0A562SN12</accession>
<gene>
    <name evidence="2" type="ORF">LX66_5254</name>
</gene>
<evidence type="ECO:0000256" key="1">
    <source>
        <dbReference type="SAM" id="SignalP"/>
    </source>
</evidence>
<organism evidence="2 3">
    <name type="scientific">Chitinophaga japonensis</name>
    <name type="common">Flexibacter japonensis</name>
    <dbReference type="NCBI Taxonomy" id="104662"/>
    <lineage>
        <taxon>Bacteria</taxon>
        <taxon>Pseudomonadati</taxon>
        <taxon>Bacteroidota</taxon>
        <taxon>Chitinophagia</taxon>
        <taxon>Chitinophagales</taxon>
        <taxon>Chitinophagaceae</taxon>
        <taxon>Chitinophaga</taxon>
    </lineage>
</organism>
<keyword evidence="3" id="KW-1185">Reference proteome</keyword>
<dbReference type="AlphaFoldDB" id="A0A562SN12"/>
<comment type="caution">
    <text evidence="2">The sequence shown here is derived from an EMBL/GenBank/DDBJ whole genome shotgun (WGS) entry which is preliminary data.</text>
</comment>
<dbReference type="Proteomes" id="UP000316778">
    <property type="component" value="Unassembled WGS sequence"/>
</dbReference>
<proteinExistence type="predicted"/>
<reference evidence="2 3" key="1">
    <citation type="journal article" date="2013" name="Stand. Genomic Sci.">
        <title>Genomic Encyclopedia of Type Strains, Phase I: The one thousand microbial genomes (KMG-I) project.</title>
        <authorList>
            <person name="Kyrpides N.C."/>
            <person name="Woyke T."/>
            <person name="Eisen J.A."/>
            <person name="Garrity G."/>
            <person name="Lilburn T.G."/>
            <person name="Beck B.J."/>
            <person name="Whitman W.B."/>
            <person name="Hugenholtz P."/>
            <person name="Klenk H.P."/>
        </authorList>
    </citation>
    <scope>NUCLEOTIDE SEQUENCE [LARGE SCALE GENOMIC DNA]</scope>
    <source>
        <strain evidence="2 3">DSM 13484</strain>
    </source>
</reference>
<evidence type="ECO:0000313" key="2">
    <source>
        <dbReference type="EMBL" id="TWI82677.1"/>
    </source>
</evidence>
<evidence type="ECO:0008006" key="4">
    <source>
        <dbReference type="Google" id="ProtNLM"/>
    </source>
</evidence>
<dbReference type="EMBL" id="VLLG01000006">
    <property type="protein sequence ID" value="TWI82677.1"/>
    <property type="molecule type" value="Genomic_DNA"/>
</dbReference>